<comment type="caution">
    <text evidence="1">The sequence shown here is derived from an EMBL/GenBank/DDBJ whole genome shotgun (WGS) entry which is preliminary data.</text>
</comment>
<dbReference type="Pfam" id="PF05954">
    <property type="entry name" value="Phage_GPD"/>
    <property type="match status" value="1"/>
</dbReference>
<evidence type="ECO:0000313" key="2">
    <source>
        <dbReference type="Proteomes" id="UP001367030"/>
    </source>
</evidence>
<name>A0ABU8X364_9BURK</name>
<keyword evidence="2" id="KW-1185">Reference proteome</keyword>
<gene>
    <name evidence="1" type="ORF">WKW79_01120</name>
</gene>
<organism evidence="1 2">
    <name type="scientific">Variovorax robiniae</name>
    <dbReference type="NCBI Taxonomy" id="1836199"/>
    <lineage>
        <taxon>Bacteria</taxon>
        <taxon>Pseudomonadati</taxon>
        <taxon>Pseudomonadota</taxon>
        <taxon>Betaproteobacteria</taxon>
        <taxon>Burkholderiales</taxon>
        <taxon>Comamonadaceae</taxon>
        <taxon>Variovorax</taxon>
    </lineage>
</organism>
<protein>
    <submittedName>
        <fullName evidence="1">Contractile injection system protein, VgrG/Pvc8 family</fullName>
    </submittedName>
</protein>
<proteinExistence type="predicted"/>
<dbReference type="Gene3D" id="3.55.50.10">
    <property type="entry name" value="Baseplate protein-like domains"/>
    <property type="match status" value="1"/>
</dbReference>
<sequence length="361" mass="38799">MAETSVSQAAIYRARPTLRFDGQEDERAAELVQSMRMHEQDGGLSGIELRFSNWASTPDGGASLAFPSGSKLALGAALIVYLGEEASPCEIFRGRITALELEYATGDPPTIVALAEDALQAARLTRRSRTWTDKTPADVVKAIASDLGLRPVIAGLTSPSGTWAQLAESDLAFLRRLLERFDADLQIAGEELQVSPRADVKRNAIELQLHGQLGRARVRADLADQATSVSVRGWDAAQGSVAESTADSGTHLGPGSGKTGAQLLKDAFGARHERVAHISVATSEEATVVAQTAFDQRARRFVKVDGTTEGNPKLRVGSHVTLTGLDTRFDNTYYVTQACHLFDLQHGYRTEFSAECAYLGA</sequence>
<reference evidence="1 2" key="1">
    <citation type="submission" date="2024-03" db="EMBL/GenBank/DDBJ databases">
        <title>Novel species of the genus Variovorax.</title>
        <authorList>
            <person name="Liu Q."/>
            <person name="Xin Y.-H."/>
        </authorList>
    </citation>
    <scope>NUCLEOTIDE SEQUENCE [LARGE SCALE GENOMIC DNA]</scope>
    <source>
        <strain evidence="1 2">KACC 18901</strain>
    </source>
</reference>
<evidence type="ECO:0000313" key="1">
    <source>
        <dbReference type="EMBL" id="MEJ8853147.1"/>
    </source>
</evidence>
<dbReference type="Proteomes" id="UP001367030">
    <property type="component" value="Unassembled WGS sequence"/>
</dbReference>
<accession>A0ABU8X364</accession>
<dbReference type="Gene3D" id="2.30.110.50">
    <property type="match status" value="1"/>
</dbReference>
<dbReference type="RefSeq" id="WP_340333255.1">
    <property type="nucleotide sequence ID" value="NZ_JBBKZS010000001.1"/>
</dbReference>
<dbReference type="EMBL" id="JBBKZS010000001">
    <property type="protein sequence ID" value="MEJ8853147.1"/>
    <property type="molecule type" value="Genomic_DNA"/>
</dbReference>
<dbReference type="Gene3D" id="4.10.220.110">
    <property type="match status" value="1"/>
</dbReference>
<dbReference type="SUPFAM" id="SSF69279">
    <property type="entry name" value="Phage tail proteins"/>
    <property type="match status" value="1"/>
</dbReference>